<evidence type="ECO:0000256" key="2">
    <source>
        <dbReference type="SAM" id="Phobius"/>
    </source>
</evidence>
<dbReference type="GeneID" id="63831226"/>
<keyword evidence="2" id="KW-1133">Transmembrane helix</keyword>
<keyword evidence="2" id="KW-0472">Membrane</keyword>
<accession>A0A165G6D9</accession>
<sequence length="568" mass="60924">MEPRRHAPLRQPFRLPPSSNATSSFQSHLKLSLNPTAPLPEAASTASIASSSAIVPGISNAALFILLAILVIVSLGIWSWILVSYVPSCLSRRADHEEQRVRAEASLWAALLSALPIAAFPSADEENGTLTAIDVNLSSKEVPSMSDVEERQQVLALSSSTSPIAGVWSETTAVSSPPEESGNSAENEITLAPNEARLCISTEAHAQDKSSSLPALSLTVPPPPHNLHPSLPASTPIAPSPTSPLSVVIPQDMPHPLALADAAGSTSMSSSRPSYYRDNLPNERDDHPHNTHHYGELRPAGSYTNPTMNSQTDSAPTMLEWTSGNVDLEDVTVPSSPSLHHTTSMDETLSSFTEDLPAKCSKTSTCHDDADCGVIIPSPSSLSESISWDPELSRSIQCLGLWIEQQQAAKQSGESTPEDVKTIGLSIRSAYDDGAKRHQDAADGEDGQLQQYSKPLLEGSYYSLPAIKPYVAYNDTLYSLSTDSIDEDEEAIPRGNAISTLINHLYAGEPTWSSAAKTFGPVIVVDECESAADWSVSDDSICFSPMTPEGLEYLSELVLISQMERQPF</sequence>
<dbReference type="InParanoid" id="A0A165G6D9"/>
<gene>
    <name evidence="3" type="ORF">LAESUDRAFT_810227</name>
</gene>
<evidence type="ECO:0000313" key="3">
    <source>
        <dbReference type="EMBL" id="KZT09888.1"/>
    </source>
</evidence>
<reference evidence="3 4" key="1">
    <citation type="journal article" date="2016" name="Mol. Biol. Evol.">
        <title>Comparative Genomics of Early-Diverging Mushroom-Forming Fungi Provides Insights into the Origins of Lignocellulose Decay Capabilities.</title>
        <authorList>
            <person name="Nagy L.G."/>
            <person name="Riley R."/>
            <person name="Tritt A."/>
            <person name="Adam C."/>
            <person name="Daum C."/>
            <person name="Floudas D."/>
            <person name="Sun H."/>
            <person name="Yadav J.S."/>
            <person name="Pangilinan J."/>
            <person name="Larsson K.H."/>
            <person name="Matsuura K."/>
            <person name="Barry K."/>
            <person name="Labutti K."/>
            <person name="Kuo R."/>
            <person name="Ohm R.A."/>
            <person name="Bhattacharya S.S."/>
            <person name="Shirouzu T."/>
            <person name="Yoshinaga Y."/>
            <person name="Martin F.M."/>
            <person name="Grigoriev I.V."/>
            <person name="Hibbett D.S."/>
        </authorList>
    </citation>
    <scope>NUCLEOTIDE SEQUENCE [LARGE SCALE GENOMIC DNA]</scope>
    <source>
        <strain evidence="3 4">93-53</strain>
    </source>
</reference>
<protein>
    <submittedName>
        <fullName evidence="3">Uncharacterized protein</fullName>
    </submittedName>
</protein>
<keyword evidence="2" id="KW-0812">Transmembrane</keyword>
<feature type="transmembrane region" description="Helical" evidence="2">
    <location>
        <begin position="61"/>
        <end position="83"/>
    </location>
</feature>
<name>A0A165G6D9_9APHY</name>
<feature type="region of interest" description="Disordered" evidence="1">
    <location>
        <begin position="205"/>
        <end position="239"/>
    </location>
</feature>
<dbReference type="EMBL" id="KV427610">
    <property type="protein sequence ID" value="KZT09888.1"/>
    <property type="molecule type" value="Genomic_DNA"/>
</dbReference>
<evidence type="ECO:0000256" key="1">
    <source>
        <dbReference type="SAM" id="MobiDB-lite"/>
    </source>
</evidence>
<evidence type="ECO:0000313" key="4">
    <source>
        <dbReference type="Proteomes" id="UP000076871"/>
    </source>
</evidence>
<organism evidence="3 4">
    <name type="scientific">Laetiporus sulphureus 93-53</name>
    <dbReference type="NCBI Taxonomy" id="1314785"/>
    <lineage>
        <taxon>Eukaryota</taxon>
        <taxon>Fungi</taxon>
        <taxon>Dikarya</taxon>
        <taxon>Basidiomycota</taxon>
        <taxon>Agaricomycotina</taxon>
        <taxon>Agaricomycetes</taxon>
        <taxon>Polyporales</taxon>
        <taxon>Laetiporus</taxon>
    </lineage>
</organism>
<dbReference type="Proteomes" id="UP000076871">
    <property type="component" value="Unassembled WGS sequence"/>
</dbReference>
<dbReference type="AlphaFoldDB" id="A0A165G6D9"/>
<dbReference type="RefSeq" id="XP_040767628.1">
    <property type="nucleotide sequence ID" value="XM_040914198.1"/>
</dbReference>
<keyword evidence="4" id="KW-1185">Reference proteome</keyword>
<feature type="region of interest" description="Disordered" evidence="1">
    <location>
        <begin position="1"/>
        <end position="24"/>
    </location>
</feature>
<feature type="compositionally biased region" description="Low complexity" evidence="1">
    <location>
        <begin position="227"/>
        <end position="237"/>
    </location>
</feature>
<proteinExistence type="predicted"/>